<gene>
    <name evidence="19" type="primary">LOC114326216</name>
</gene>
<evidence type="ECO:0000256" key="13">
    <source>
        <dbReference type="ARBA" id="ARBA00023136"/>
    </source>
</evidence>
<comment type="similarity">
    <text evidence="5">Belongs to the TMTC family.</text>
</comment>
<keyword evidence="11" id="KW-0256">Endoplasmic reticulum</keyword>
<comment type="function">
    <text evidence="1">Transfers mannosyl residues to the hydroxyl group of serine or threonine residues.</text>
</comment>
<evidence type="ECO:0000256" key="14">
    <source>
        <dbReference type="ARBA" id="ARBA00045085"/>
    </source>
</evidence>
<dbReference type="Pfam" id="PF13181">
    <property type="entry name" value="TPR_8"/>
    <property type="match status" value="1"/>
</dbReference>
<dbReference type="InParanoid" id="A0A6P7F9M1"/>
<dbReference type="RefSeq" id="XP_028130308.1">
    <property type="nucleotide sequence ID" value="XM_028274507.1"/>
</dbReference>
<dbReference type="Pfam" id="PF00515">
    <property type="entry name" value="TPR_1"/>
    <property type="match status" value="1"/>
</dbReference>
<keyword evidence="13 17" id="KW-0472">Membrane</keyword>
<dbReference type="InterPro" id="IPR019734">
    <property type="entry name" value="TPR_rpt"/>
</dbReference>
<evidence type="ECO:0000256" key="7">
    <source>
        <dbReference type="ARBA" id="ARBA00022679"/>
    </source>
</evidence>
<evidence type="ECO:0000256" key="6">
    <source>
        <dbReference type="ARBA" id="ARBA00012839"/>
    </source>
</evidence>
<feature type="non-terminal residue" evidence="19">
    <location>
        <position position="1"/>
    </location>
</feature>
<comment type="pathway">
    <text evidence="4">Protein modification; protein glycosylation.</text>
</comment>
<dbReference type="Pfam" id="PF13432">
    <property type="entry name" value="TPR_16"/>
    <property type="match status" value="2"/>
</dbReference>
<feature type="domain" description="DUF1736" evidence="18">
    <location>
        <begin position="30"/>
        <end position="102"/>
    </location>
</feature>
<evidence type="ECO:0000256" key="3">
    <source>
        <dbReference type="ARBA" id="ARBA00004240"/>
    </source>
</evidence>
<evidence type="ECO:0000256" key="1">
    <source>
        <dbReference type="ARBA" id="ARBA00003582"/>
    </source>
</evidence>
<dbReference type="InterPro" id="IPR011990">
    <property type="entry name" value="TPR-like_helical_dom_sf"/>
</dbReference>
<feature type="repeat" description="TPR" evidence="16">
    <location>
        <begin position="283"/>
        <end position="316"/>
    </location>
</feature>
<feature type="repeat" description="TPR" evidence="16">
    <location>
        <begin position="396"/>
        <end position="429"/>
    </location>
</feature>
<evidence type="ECO:0000256" key="10">
    <source>
        <dbReference type="ARBA" id="ARBA00022803"/>
    </source>
</evidence>
<evidence type="ECO:0000256" key="5">
    <source>
        <dbReference type="ARBA" id="ARBA00007882"/>
    </source>
</evidence>
<dbReference type="OrthoDB" id="1658288at2759"/>
<accession>A0A6P7F9M1</accession>
<evidence type="ECO:0000256" key="9">
    <source>
        <dbReference type="ARBA" id="ARBA00022737"/>
    </source>
</evidence>
<evidence type="ECO:0000256" key="4">
    <source>
        <dbReference type="ARBA" id="ARBA00004922"/>
    </source>
</evidence>
<keyword evidence="10 16" id="KW-0802">TPR repeat</keyword>
<comment type="catalytic activity">
    <reaction evidence="14">
        <text>a di-trans,poly-cis-dolichyl beta-D-mannosyl phosphate + L-threonyl-[protein] = 3-O-(alpha-D-mannosyl)-L-threonyl-[protein] + a di-trans,poly-cis-dolichyl phosphate + H(+)</text>
        <dbReference type="Rhea" id="RHEA:53396"/>
        <dbReference type="Rhea" id="RHEA-COMP:11060"/>
        <dbReference type="Rhea" id="RHEA-COMP:13547"/>
        <dbReference type="Rhea" id="RHEA-COMP:19498"/>
        <dbReference type="Rhea" id="RHEA-COMP:19501"/>
        <dbReference type="ChEBI" id="CHEBI:15378"/>
        <dbReference type="ChEBI" id="CHEBI:30013"/>
        <dbReference type="ChEBI" id="CHEBI:57683"/>
        <dbReference type="ChEBI" id="CHEBI:58211"/>
        <dbReference type="ChEBI" id="CHEBI:137323"/>
        <dbReference type="EC" id="2.4.1.109"/>
    </reaction>
</comment>
<dbReference type="UniPathway" id="UPA00378"/>
<reference evidence="19" key="1">
    <citation type="submission" date="2025-08" db="UniProtKB">
        <authorList>
            <consortium name="RefSeq"/>
        </authorList>
    </citation>
    <scope>IDENTIFICATION</scope>
    <source>
        <tissue evidence="19">Whole insect</tissue>
    </source>
</reference>
<feature type="transmembrane region" description="Helical" evidence="17">
    <location>
        <begin position="215"/>
        <end position="235"/>
    </location>
</feature>
<comment type="catalytic activity">
    <reaction evidence="15">
        <text>a di-trans,poly-cis-dolichyl beta-D-mannosyl phosphate + L-seryl-[protein] = 3-O-(alpha-D-mannosyl)-L-seryl-[protein] + a di-trans,poly-cis-dolichyl phosphate + H(+)</text>
        <dbReference type="Rhea" id="RHEA:17377"/>
        <dbReference type="Rhea" id="RHEA-COMP:9863"/>
        <dbReference type="Rhea" id="RHEA-COMP:13546"/>
        <dbReference type="Rhea" id="RHEA-COMP:19498"/>
        <dbReference type="Rhea" id="RHEA-COMP:19501"/>
        <dbReference type="ChEBI" id="CHEBI:15378"/>
        <dbReference type="ChEBI" id="CHEBI:29999"/>
        <dbReference type="ChEBI" id="CHEBI:57683"/>
        <dbReference type="ChEBI" id="CHEBI:58211"/>
        <dbReference type="ChEBI" id="CHEBI:137321"/>
        <dbReference type="EC" id="2.4.1.109"/>
    </reaction>
</comment>
<feature type="repeat" description="TPR" evidence="16">
    <location>
        <begin position="317"/>
        <end position="350"/>
    </location>
</feature>
<feature type="transmembrane region" description="Helical" evidence="17">
    <location>
        <begin position="244"/>
        <end position="262"/>
    </location>
</feature>
<dbReference type="PROSITE" id="PS50293">
    <property type="entry name" value="TPR_REGION"/>
    <property type="match status" value="2"/>
</dbReference>
<dbReference type="Pfam" id="PF13176">
    <property type="entry name" value="TPR_7"/>
    <property type="match status" value="1"/>
</dbReference>
<evidence type="ECO:0000256" key="16">
    <source>
        <dbReference type="PROSITE-ProRule" id="PRU00339"/>
    </source>
</evidence>
<dbReference type="GO" id="GO:0005789">
    <property type="term" value="C:endoplasmic reticulum membrane"/>
    <property type="evidence" value="ECO:0007669"/>
    <property type="project" value="TreeGrafter"/>
</dbReference>
<protein>
    <recommendedName>
        <fullName evidence="6">dolichyl-phosphate-mannose--protein mannosyltransferase</fullName>
        <ecNumber evidence="6">2.4.1.109</ecNumber>
    </recommendedName>
</protein>
<evidence type="ECO:0000256" key="8">
    <source>
        <dbReference type="ARBA" id="ARBA00022692"/>
    </source>
</evidence>
<feature type="repeat" description="TPR" evidence="16">
    <location>
        <begin position="570"/>
        <end position="603"/>
    </location>
</feature>
<keyword evidence="12 17" id="KW-1133">Transmembrane helix</keyword>
<comment type="subcellular location">
    <subcellularLocation>
        <location evidence="3">Endoplasmic reticulum</location>
    </subcellularLocation>
    <subcellularLocation>
        <location evidence="2">Membrane</location>
        <topology evidence="2">Multi-pass membrane protein</topology>
    </subcellularLocation>
</comment>
<feature type="transmembrane region" description="Helical" evidence="17">
    <location>
        <begin position="12"/>
        <end position="28"/>
    </location>
</feature>
<dbReference type="EC" id="2.4.1.109" evidence="6"/>
<dbReference type="SMART" id="SM00028">
    <property type="entry name" value="TPR"/>
    <property type="match status" value="8"/>
</dbReference>
<dbReference type="Pfam" id="PF08409">
    <property type="entry name" value="TMTC_DUF1736"/>
    <property type="match status" value="1"/>
</dbReference>
<evidence type="ECO:0000313" key="19">
    <source>
        <dbReference type="RefSeq" id="XP_028130308.1"/>
    </source>
</evidence>
<evidence type="ECO:0000259" key="18">
    <source>
        <dbReference type="Pfam" id="PF08409"/>
    </source>
</evidence>
<dbReference type="GO" id="GO:0004169">
    <property type="term" value="F:dolichyl-phosphate-mannose-protein mannosyltransferase activity"/>
    <property type="evidence" value="ECO:0007669"/>
    <property type="project" value="UniProtKB-EC"/>
</dbReference>
<evidence type="ECO:0000256" key="15">
    <source>
        <dbReference type="ARBA" id="ARBA00045102"/>
    </source>
</evidence>
<dbReference type="PANTHER" id="PTHR44216:SF3">
    <property type="entry name" value="PROTEIN O-MANNOSYL-TRANSFERASE TMTC2"/>
    <property type="match status" value="1"/>
</dbReference>
<dbReference type="PROSITE" id="PS50005">
    <property type="entry name" value="TPR"/>
    <property type="match status" value="5"/>
</dbReference>
<dbReference type="InterPro" id="IPR052384">
    <property type="entry name" value="TMTC_O-mannosyltransferase"/>
</dbReference>
<keyword evidence="9" id="KW-0677">Repeat</keyword>
<evidence type="ECO:0000256" key="2">
    <source>
        <dbReference type="ARBA" id="ARBA00004141"/>
    </source>
</evidence>
<sequence>YIFLLFQKQARSLLILASALSIILAARLQSRTPHFSSADNPTARETELVTRFFTFCYLPVFNFWLLIFPNHLSFDWGMEALPRITTIRDSRNVISLVFYYGLAHILRKSLSRIRKKDRRGVRNKEDNNCCTVCHINCSDVHSSSCRTSNNNNTTNFSSSLCVCYNFCRPLVVLRTEKKQHNSNSAIVLSFAFLALPFLPATNILFYVGFVVAERVLYLPSAGLCLLLGLASGTLWECYKRQRPLFLCGLVLVSVAFSAKTVFRNKDWHSEEALYRSAIPINPPKAYGNLGSVLSSQGRVDEAETAFRKALQYRPNMADVHYNLGILLQGKNKLDEAILSYQRAIHFRPSLALAYVNLGAALIASGRCQEATAVLRQGSKLDGTGLKDRKEHESAKVSALLQLGALYSDQGRLQRALATYREAAHSLPDHYPPQSVFNVLGETLARLEQDEEAERWYIAALHAQPDHVPAHITYGKLLAKNISRVAEAEQWFKKAQRIAPEDPSVFHHYGEFLASRRRYKEAANMYEKAAELRPEDYELAVAAATAMRQAVRYQDAERWYRKAVSIKPTDARSHTNLGAILHLNGKYREAADSYRESLRLQPNDVTTLTNLHKLHTVMT</sequence>
<feature type="transmembrane region" description="Helical" evidence="17">
    <location>
        <begin position="185"/>
        <end position="209"/>
    </location>
</feature>
<evidence type="ECO:0000256" key="12">
    <source>
        <dbReference type="ARBA" id="ARBA00022989"/>
    </source>
</evidence>
<name>A0A6P7F9M1_DIAVI</name>
<dbReference type="PANTHER" id="PTHR44216">
    <property type="entry name" value="PROTEIN O-MANNOSYL-TRANSFERASE TMTC2"/>
    <property type="match status" value="1"/>
</dbReference>
<dbReference type="SUPFAM" id="SSF48452">
    <property type="entry name" value="TPR-like"/>
    <property type="match status" value="2"/>
</dbReference>
<keyword evidence="8 17" id="KW-0812">Transmembrane</keyword>
<feature type="repeat" description="TPR" evidence="16">
    <location>
        <begin position="502"/>
        <end position="535"/>
    </location>
</feature>
<dbReference type="FunCoup" id="A0A6P7F9M1">
    <property type="interactions" value="97"/>
</dbReference>
<evidence type="ECO:0000256" key="17">
    <source>
        <dbReference type="SAM" id="Phobius"/>
    </source>
</evidence>
<dbReference type="AlphaFoldDB" id="A0A6P7F9M1"/>
<proteinExistence type="inferred from homology"/>
<dbReference type="InterPro" id="IPR013618">
    <property type="entry name" value="TMTC_DUF1736"/>
</dbReference>
<feature type="transmembrane region" description="Helical" evidence="17">
    <location>
        <begin position="48"/>
        <end position="72"/>
    </location>
</feature>
<dbReference type="Gene3D" id="1.25.40.10">
    <property type="entry name" value="Tetratricopeptide repeat domain"/>
    <property type="match status" value="4"/>
</dbReference>
<evidence type="ECO:0000256" key="11">
    <source>
        <dbReference type="ARBA" id="ARBA00022824"/>
    </source>
</evidence>
<organism evidence="19">
    <name type="scientific">Diabrotica virgifera virgifera</name>
    <name type="common">western corn rootworm</name>
    <dbReference type="NCBI Taxonomy" id="50390"/>
    <lineage>
        <taxon>Eukaryota</taxon>
        <taxon>Metazoa</taxon>
        <taxon>Ecdysozoa</taxon>
        <taxon>Arthropoda</taxon>
        <taxon>Hexapoda</taxon>
        <taxon>Insecta</taxon>
        <taxon>Pterygota</taxon>
        <taxon>Neoptera</taxon>
        <taxon>Endopterygota</taxon>
        <taxon>Coleoptera</taxon>
        <taxon>Polyphaga</taxon>
        <taxon>Cucujiformia</taxon>
        <taxon>Chrysomeloidea</taxon>
        <taxon>Chrysomelidae</taxon>
        <taxon>Galerucinae</taxon>
        <taxon>Diabroticina</taxon>
        <taxon>Diabroticites</taxon>
        <taxon>Diabrotica</taxon>
    </lineage>
</organism>
<keyword evidence="7" id="KW-0808">Transferase</keyword>